<feature type="transmembrane region" description="Helical" evidence="1">
    <location>
        <begin position="30"/>
        <end position="49"/>
    </location>
</feature>
<evidence type="ECO:0000313" key="4">
    <source>
        <dbReference type="EMBL" id="QEU85479.1"/>
    </source>
</evidence>
<keyword evidence="1" id="KW-0472">Membrane</keyword>
<evidence type="ECO:0000256" key="1">
    <source>
        <dbReference type="SAM" id="Phobius"/>
    </source>
</evidence>
<reference evidence="4 5" key="1">
    <citation type="submission" date="2017-09" db="EMBL/GenBank/DDBJ databases">
        <authorList>
            <person name="Lee N."/>
            <person name="Cho B.-K."/>
        </authorList>
    </citation>
    <scope>NUCLEOTIDE SEQUENCE [LARGE SCALE GENOMIC DNA]</scope>
    <source>
        <strain evidence="4 5">ATCC 39115</strain>
    </source>
</reference>
<dbReference type="Pfam" id="PF18181">
    <property type="entry name" value="SLATT_1"/>
    <property type="match status" value="1"/>
</dbReference>
<feature type="transmembrane region" description="Helical" evidence="1">
    <location>
        <begin position="55"/>
        <end position="75"/>
    </location>
</feature>
<name>A0ABX6AEP5_STRVD</name>
<dbReference type="Proteomes" id="UP000327143">
    <property type="component" value="Chromosome"/>
</dbReference>
<evidence type="ECO:0000259" key="2">
    <source>
        <dbReference type="Pfam" id="PF18181"/>
    </source>
</evidence>
<sequence>MREEDLPSLFQAADRGSLAGQRHYLGGTRLRLALVLVAALGSLTSVHFGDVRIDWAALLAAVALCGSIITEVVLIQTGPERAWYDGRALAESAKTLAWKYAVGGAPFRIGAGTDTDGRADELLSSRLEELLTTARPEAGLLPDGGVQVGERMRALRSSPLDERQHAYVRGRLEGQHAWYLAKAHYHRRRATVWRVVMLSGEAVGLLFATLRATEVLEVDLAGLAATVVAAAAAWLETRQHSTLSRAYTVTAQELAVVRVRLAAPHSEESWGDAVKDAEDAISREHTMWQASRIA</sequence>
<accession>A0ABX6AEP5</accession>
<protein>
    <submittedName>
        <fullName evidence="4">DUF4231 domain-containing protein</fullName>
    </submittedName>
</protein>
<evidence type="ECO:0000259" key="3">
    <source>
        <dbReference type="Pfam" id="PF18184"/>
    </source>
</evidence>
<dbReference type="RefSeq" id="WP_004988818.1">
    <property type="nucleotide sequence ID" value="NZ_CP023700.1"/>
</dbReference>
<dbReference type="InterPro" id="IPR040884">
    <property type="entry name" value="SLATT_1"/>
</dbReference>
<keyword evidence="5" id="KW-1185">Reference proteome</keyword>
<proteinExistence type="predicted"/>
<feature type="transmembrane region" description="Helical" evidence="1">
    <location>
        <begin position="192"/>
        <end position="212"/>
    </location>
</feature>
<organism evidence="4 5">
    <name type="scientific">Streptomyces viridosporus T7A</name>
    <dbReference type="NCBI Taxonomy" id="665577"/>
    <lineage>
        <taxon>Bacteria</taxon>
        <taxon>Bacillati</taxon>
        <taxon>Actinomycetota</taxon>
        <taxon>Actinomycetes</taxon>
        <taxon>Kitasatosporales</taxon>
        <taxon>Streptomycetaceae</taxon>
        <taxon>Streptomyces</taxon>
    </lineage>
</organism>
<dbReference type="Pfam" id="PF18184">
    <property type="entry name" value="SLATT_3"/>
    <property type="match status" value="1"/>
</dbReference>
<gene>
    <name evidence="4" type="ORF">CP969_12665</name>
</gene>
<keyword evidence="1" id="KW-0812">Transmembrane</keyword>
<dbReference type="NCBIfam" id="NF033610">
    <property type="entry name" value="SLATT_3"/>
    <property type="match status" value="1"/>
</dbReference>
<feature type="domain" description="SMODS and SLOG-associating 2TM effector" evidence="3">
    <location>
        <begin position="7"/>
        <end position="164"/>
    </location>
</feature>
<dbReference type="NCBIfam" id="NF033634">
    <property type="entry name" value="SLATT_1"/>
    <property type="match status" value="1"/>
</dbReference>
<feature type="domain" description="SMODS and SLOG-associating 2TM effector" evidence="2">
    <location>
        <begin position="167"/>
        <end position="288"/>
    </location>
</feature>
<dbReference type="EMBL" id="CP023700">
    <property type="protein sequence ID" value="QEU85479.1"/>
    <property type="molecule type" value="Genomic_DNA"/>
</dbReference>
<keyword evidence="1" id="KW-1133">Transmembrane helix</keyword>
<evidence type="ECO:0000313" key="5">
    <source>
        <dbReference type="Proteomes" id="UP000327143"/>
    </source>
</evidence>
<feature type="transmembrane region" description="Helical" evidence="1">
    <location>
        <begin position="218"/>
        <end position="235"/>
    </location>
</feature>
<dbReference type="InterPro" id="IPR041116">
    <property type="entry name" value="SLATT_3"/>
</dbReference>